<gene>
    <name evidence="2" type="ORF">GCM10009759_37940</name>
</gene>
<dbReference type="Gene3D" id="1.25.10.10">
    <property type="entry name" value="Leucine-rich Repeat Variant"/>
    <property type="match status" value="1"/>
</dbReference>
<evidence type="ECO:0000313" key="2">
    <source>
        <dbReference type="EMBL" id="GAA2102972.1"/>
    </source>
</evidence>
<reference evidence="2 3" key="1">
    <citation type="journal article" date="2019" name="Int. J. Syst. Evol. Microbiol.">
        <title>The Global Catalogue of Microorganisms (GCM) 10K type strain sequencing project: providing services to taxonomists for standard genome sequencing and annotation.</title>
        <authorList>
            <consortium name="The Broad Institute Genomics Platform"/>
            <consortium name="The Broad Institute Genome Sequencing Center for Infectious Disease"/>
            <person name="Wu L."/>
            <person name="Ma J."/>
        </authorList>
    </citation>
    <scope>NUCLEOTIDE SEQUENCE [LARGE SCALE GENOMIC DNA]</scope>
    <source>
        <strain evidence="2 3">JCM 14559</strain>
    </source>
</reference>
<feature type="region of interest" description="Disordered" evidence="1">
    <location>
        <begin position="1"/>
        <end position="22"/>
    </location>
</feature>
<protein>
    <recommendedName>
        <fullName evidence="4">HEAT repeat protein</fullName>
    </recommendedName>
</protein>
<dbReference type="InterPro" id="IPR016024">
    <property type="entry name" value="ARM-type_fold"/>
</dbReference>
<name>A0ABN2X4B8_9ACTN</name>
<proteinExistence type="predicted"/>
<accession>A0ABN2X4B8</accession>
<evidence type="ECO:0008006" key="4">
    <source>
        <dbReference type="Google" id="ProtNLM"/>
    </source>
</evidence>
<evidence type="ECO:0000256" key="1">
    <source>
        <dbReference type="SAM" id="MobiDB-lite"/>
    </source>
</evidence>
<dbReference type="Proteomes" id="UP001500897">
    <property type="component" value="Unassembled WGS sequence"/>
</dbReference>
<dbReference type="EMBL" id="BAAANS010000024">
    <property type="protein sequence ID" value="GAA2102972.1"/>
    <property type="molecule type" value="Genomic_DNA"/>
</dbReference>
<dbReference type="InterPro" id="IPR011989">
    <property type="entry name" value="ARM-like"/>
</dbReference>
<comment type="caution">
    <text evidence="2">The sequence shown here is derived from an EMBL/GenBank/DDBJ whole genome shotgun (WGS) entry which is preliminary data.</text>
</comment>
<sequence>MSSAAEARHRGPIPRRADRTDTEAREACVSALTALADSAAHQDRADAGRALASFAELPAAARVLADLLADPQDTYVTLETARALLRRGDRAAVAILVEALADLDVQHEQYVDDAVREVLGVFEEDRTRVSLLAEESAAGPDARSAKGAAVLRGMLGAVEPVFGPAR</sequence>
<dbReference type="RefSeq" id="WP_344553461.1">
    <property type="nucleotide sequence ID" value="NZ_BAAANS010000024.1"/>
</dbReference>
<keyword evidence="3" id="KW-1185">Reference proteome</keyword>
<organism evidence="2 3">
    <name type="scientific">Kitasatospora saccharophila</name>
    <dbReference type="NCBI Taxonomy" id="407973"/>
    <lineage>
        <taxon>Bacteria</taxon>
        <taxon>Bacillati</taxon>
        <taxon>Actinomycetota</taxon>
        <taxon>Actinomycetes</taxon>
        <taxon>Kitasatosporales</taxon>
        <taxon>Streptomycetaceae</taxon>
        <taxon>Kitasatospora</taxon>
    </lineage>
</organism>
<dbReference type="SUPFAM" id="SSF48371">
    <property type="entry name" value="ARM repeat"/>
    <property type="match status" value="1"/>
</dbReference>
<evidence type="ECO:0000313" key="3">
    <source>
        <dbReference type="Proteomes" id="UP001500897"/>
    </source>
</evidence>